<feature type="coiled-coil region" evidence="10">
    <location>
        <begin position="179"/>
        <end position="258"/>
    </location>
</feature>
<dbReference type="GO" id="GO:0005886">
    <property type="term" value="C:plasma membrane"/>
    <property type="evidence" value="ECO:0007669"/>
    <property type="project" value="UniProtKB-SubCell"/>
</dbReference>
<dbReference type="AlphaFoldDB" id="A0A2K9ML78"/>
<keyword evidence="10" id="KW-0175">Coiled coil</keyword>
<sequence>MTDATDFEQLYSAVPRSTRWHMLLGLLLLALSFGGFGVWAFRAPLAAAVMAPGSFVATGRNKIVQHLEGGIINEILVEEGDFVAAGETLLVLDQTAANANQRELELRRARLEAITARLSAEYRGLDQLDFPQALLDRRDLPEIDAILDEQHAAFAGAKVRLQGEIALLESNTIANQSRIAGFQGQLAAVQTQIDLLEEDFVAREALLERGLVRRSEVNQLARAVADAKGQADRLRSQIAETEEAVAKTNRQIEQTLTQARQTALEEQQLIEADLDSIREQASKAHDVLTRAQIQSPVAGTIVRMHYHTTGGVIEAGKPIFEILPQDAPLLIEAHVSRGDVDDVRVGHRASVRLTSLNQRTTPVLEGELVYLSADALTTSTQAGAQEVFVVRIQLPPEELSRVKGFRPTPGMPAEIMIETASRTFAQYIIKPIQDSLSRAFREN</sequence>
<dbReference type="EMBL" id="CP025583">
    <property type="protein sequence ID" value="AUM75365.1"/>
    <property type="molecule type" value="Genomic_DNA"/>
</dbReference>
<dbReference type="Proteomes" id="UP000234882">
    <property type="component" value="Chromosome"/>
</dbReference>
<dbReference type="NCBIfam" id="TIGR01843">
    <property type="entry name" value="type_I_hlyD"/>
    <property type="match status" value="1"/>
</dbReference>
<dbReference type="InterPro" id="IPR010129">
    <property type="entry name" value="T1SS_HlyD"/>
</dbReference>
<name>A0A2K9ML78_9RHOB</name>
<gene>
    <name evidence="13" type="ORF">CYR75_14620</name>
</gene>
<comment type="similarity">
    <text evidence="2 9">Belongs to the membrane fusion protein (MFP) (TC 8.A.1) family.</text>
</comment>
<evidence type="ECO:0000259" key="11">
    <source>
        <dbReference type="Pfam" id="PF25994"/>
    </source>
</evidence>
<dbReference type="OrthoDB" id="9810980at2"/>
<evidence type="ECO:0000259" key="12">
    <source>
        <dbReference type="Pfam" id="PF26002"/>
    </source>
</evidence>
<dbReference type="Gene3D" id="2.40.50.100">
    <property type="match status" value="1"/>
</dbReference>
<proteinExistence type="inferred from homology"/>
<organism evidence="13 14">
    <name type="scientific">Paracoccus jeotgali</name>
    <dbReference type="NCBI Taxonomy" id="2065379"/>
    <lineage>
        <taxon>Bacteria</taxon>
        <taxon>Pseudomonadati</taxon>
        <taxon>Pseudomonadota</taxon>
        <taxon>Alphaproteobacteria</taxon>
        <taxon>Rhodobacterales</taxon>
        <taxon>Paracoccaceae</taxon>
        <taxon>Paracoccus</taxon>
    </lineage>
</organism>
<dbReference type="PRINTS" id="PR01490">
    <property type="entry name" value="RTXTOXIND"/>
</dbReference>
<keyword evidence="4 9" id="KW-1003">Cell membrane</keyword>
<keyword evidence="8 9" id="KW-0472">Membrane</keyword>
<keyword evidence="5 9" id="KW-0997">Cell inner membrane</keyword>
<feature type="domain" description="AprE-like beta-barrel" evidence="12">
    <location>
        <begin position="329"/>
        <end position="419"/>
    </location>
</feature>
<keyword evidence="3 9" id="KW-0813">Transport</keyword>
<protein>
    <recommendedName>
        <fullName evidence="9">Membrane fusion protein (MFP) family protein</fullName>
    </recommendedName>
</protein>
<dbReference type="Pfam" id="PF26002">
    <property type="entry name" value="Beta-barrel_AprE"/>
    <property type="match status" value="1"/>
</dbReference>
<evidence type="ECO:0000256" key="4">
    <source>
        <dbReference type="ARBA" id="ARBA00022475"/>
    </source>
</evidence>
<evidence type="ECO:0000256" key="9">
    <source>
        <dbReference type="RuleBase" id="RU365093"/>
    </source>
</evidence>
<dbReference type="RefSeq" id="WP_101500707.1">
    <property type="nucleotide sequence ID" value="NZ_CP025583.1"/>
</dbReference>
<evidence type="ECO:0000256" key="2">
    <source>
        <dbReference type="ARBA" id="ARBA00009477"/>
    </source>
</evidence>
<evidence type="ECO:0000256" key="7">
    <source>
        <dbReference type="ARBA" id="ARBA00022989"/>
    </source>
</evidence>
<evidence type="ECO:0000256" key="5">
    <source>
        <dbReference type="ARBA" id="ARBA00022519"/>
    </source>
</evidence>
<dbReference type="GO" id="GO:0015031">
    <property type="term" value="P:protein transport"/>
    <property type="evidence" value="ECO:0007669"/>
    <property type="project" value="InterPro"/>
</dbReference>
<dbReference type="InterPro" id="IPR058982">
    <property type="entry name" value="Beta-barrel_AprE"/>
</dbReference>
<evidence type="ECO:0000256" key="6">
    <source>
        <dbReference type="ARBA" id="ARBA00022692"/>
    </source>
</evidence>
<dbReference type="KEGG" id="paru:CYR75_14620"/>
<keyword evidence="7 9" id="KW-1133">Transmembrane helix</keyword>
<comment type="subcellular location">
    <subcellularLocation>
        <location evidence="1 9">Cell inner membrane</location>
        <topology evidence="1 9">Single-pass membrane protein</topology>
    </subcellularLocation>
</comment>
<evidence type="ECO:0000256" key="10">
    <source>
        <dbReference type="SAM" id="Coils"/>
    </source>
</evidence>
<feature type="transmembrane region" description="Helical" evidence="9">
    <location>
        <begin position="20"/>
        <end position="41"/>
    </location>
</feature>
<evidence type="ECO:0000313" key="13">
    <source>
        <dbReference type="EMBL" id="AUM75365.1"/>
    </source>
</evidence>
<evidence type="ECO:0000313" key="14">
    <source>
        <dbReference type="Proteomes" id="UP000234882"/>
    </source>
</evidence>
<accession>A0A2K9ML78</accession>
<dbReference type="PANTHER" id="PTHR30386">
    <property type="entry name" value="MEMBRANE FUSION SUBUNIT OF EMRAB-TOLC MULTIDRUG EFFLUX PUMP"/>
    <property type="match status" value="1"/>
</dbReference>
<evidence type="ECO:0000256" key="8">
    <source>
        <dbReference type="ARBA" id="ARBA00023136"/>
    </source>
</evidence>
<reference evidence="14" key="1">
    <citation type="submission" date="2017-12" db="EMBL/GenBank/DDBJ databases">
        <title>Genomic analysis of Paracoccus sp. CBA4604.</title>
        <authorList>
            <person name="Roh S.W."/>
            <person name="Kim J.Y."/>
            <person name="Kim J.S."/>
        </authorList>
    </citation>
    <scope>NUCLEOTIDE SEQUENCE [LARGE SCALE GENOMIC DNA]</scope>
    <source>
        <strain evidence="14">CBA4604</strain>
    </source>
</reference>
<evidence type="ECO:0000256" key="3">
    <source>
        <dbReference type="ARBA" id="ARBA00022448"/>
    </source>
</evidence>
<evidence type="ECO:0000256" key="1">
    <source>
        <dbReference type="ARBA" id="ARBA00004377"/>
    </source>
</evidence>
<dbReference type="Gene3D" id="2.40.30.170">
    <property type="match status" value="1"/>
</dbReference>
<feature type="domain" description="AprE-like long alpha-helical hairpin" evidence="11">
    <location>
        <begin position="98"/>
        <end position="287"/>
    </location>
</feature>
<dbReference type="InterPro" id="IPR050739">
    <property type="entry name" value="MFP"/>
</dbReference>
<dbReference type="InterPro" id="IPR058781">
    <property type="entry name" value="HH_AprE-like"/>
</dbReference>
<keyword evidence="14" id="KW-1185">Reference proteome</keyword>
<keyword evidence="6 9" id="KW-0812">Transmembrane</keyword>
<dbReference type="PANTHER" id="PTHR30386:SF17">
    <property type="entry name" value="ALKALINE PROTEASE SECRETION PROTEIN APRE"/>
    <property type="match status" value="1"/>
</dbReference>
<dbReference type="Pfam" id="PF25994">
    <property type="entry name" value="HH_AprE"/>
    <property type="match status" value="1"/>
</dbReference>